<name>A0A845GB73_9BURK</name>
<evidence type="ECO:0000313" key="1">
    <source>
        <dbReference type="EMBL" id="MYM90496.1"/>
    </source>
</evidence>
<reference evidence="1 2" key="1">
    <citation type="submission" date="2020-01" db="EMBL/GenBank/DDBJ databases">
        <title>Novel species isolated from a subtropical stream in China.</title>
        <authorList>
            <person name="Lu H."/>
        </authorList>
    </citation>
    <scope>NUCLEOTIDE SEQUENCE [LARGE SCALE GENOMIC DNA]</scope>
    <source>
        <strain evidence="1 2">FT82W</strain>
    </source>
</reference>
<comment type="caution">
    <text evidence="1">The sequence shown here is derived from an EMBL/GenBank/DDBJ whole genome shotgun (WGS) entry which is preliminary data.</text>
</comment>
<dbReference type="EMBL" id="WWCW01000123">
    <property type="protein sequence ID" value="MYM90496.1"/>
    <property type="molecule type" value="Genomic_DNA"/>
</dbReference>
<dbReference type="InterPro" id="IPR032710">
    <property type="entry name" value="NTF2-like_dom_sf"/>
</dbReference>
<evidence type="ECO:0000313" key="2">
    <source>
        <dbReference type="Proteomes" id="UP000470302"/>
    </source>
</evidence>
<dbReference type="Proteomes" id="UP000470302">
    <property type="component" value="Unassembled WGS sequence"/>
</dbReference>
<gene>
    <name evidence="1" type="ORF">GTP91_25400</name>
</gene>
<dbReference type="AlphaFoldDB" id="A0A845GB73"/>
<dbReference type="SUPFAM" id="SSF54427">
    <property type="entry name" value="NTF2-like"/>
    <property type="match status" value="1"/>
</dbReference>
<organism evidence="1 2">
    <name type="scientific">Duganella vulcania</name>
    <dbReference type="NCBI Taxonomy" id="2692166"/>
    <lineage>
        <taxon>Bacteria</taxon>
        <taxon>Pseudomonadati</taxon>
        <taxon>Pseudomonadota</taxon>
        <taxon>Betaproteobacteria</taxon>
        <taxon>Burkholderiales</taxon>
        <taxon>Oxalobacteraceae</taxon>
        <taxon>Telluria group</taxon>
        <taxon>Duganella</taxon>
    </lineage>
</organism>
<protein>
    <submittedName>
        <fullName evidence="1">Nuclear transport factor 2 family protein</fullName>
    </submittedName>
</protein>
<sequence>MPALPINRESTMQIDHQQIWETYTSAWKAETADDRRALFEASLERECAYQDPLTKVNGWDNLMAYMSNFHQQIPGGHFVTRRFRYHQGQSVAQWDMLDRLGNVIGDGVSVGHYNDAGRLVAIAGFFDI</sequence>
<proteinExistence type="predicted"/>
<accession>A0A845GB73</accession>
<dbReference type="Gene3D" id="3.10.450.50">
    <property type="match status" value="1"/>
</dbReference>